<evidence type="ECO:0000313" key="10">
    <source>
        <dbReference type="Proteomes" id="UP000823928"/>
    </source>
</evidence>
<dbReference type="PANTHER" id="PTHR23501:SF174">
    <property type="entry name" value="MULTIDRUG EXPORT PROTEIN EMRB-RELATED"/>
    <property type="match status" value="1"/>
</dbReference>
<dbReference type="Gene3D" id="1.20.1250.20">
    <property type="entry name" value="MFS general substrate transporter like domains"/>
    <property type="match status" value="1"/>
</dbReference>
<evidence type="ECO:0000259" key="8">
    <source>
        <dbReference type="PROSITE" id="PS50850"/>
    </source>
</evidence>
<dbReference type="SUPFAM" id="SSF103473">
    <property type="entry name" value="MFS general substrate transporter"/>
    <property type="match status" value="1"/>
</dbReference>
<keyword evidence="3" id="KW-1003">Cell membrane</keyword>
<dbReference type="PROSITE" id="PS00217">
    <property type="entry name" value="SUGAR_TRANSPORT_2"/>
    <property type="match status" value="1"/>
</dbReference>
<dbReference type="Proteomes" id="UP000823928">
    <property type="component" value="Unassembled WGS sequence"/>
</dbReference>
<feature type="transmembrane region" description="Helical" evidence="7">
    <location>
        <begin position="140"/>
        <end position="161"/>
    </location>
</feature>
<feature type="transmembrane region" description="Helical" evidence="7">
    <location>
        <begin position="366"/>
        <end position="388"/>
    </location>
</feature>
<comment type="subcellular location">
    <subcellularLocation>
        <location evidence="1">Cell membrane</location>
        <topology evidence="1">Multi-pass membrane protein</topology>
    </subcellularLocation>
</comment>
<feature type="transmembrane region" description="Helical" evidence="7">
    <location>
        <begin position="12"/>
        <end position="33"/>
    </location>
</feature>
<dbReference type="CDD" id="cd17503">
    <property type="entry name" value="MFS_LmrB_MDR_like"/>
    <property type="match status" value="1"/>
</dbReference>
<feature type="transmembrane region" description="Helical" evidence="7">
    <location>
        <begin position="167"/>
        <end position="191"/>
    </location>
</feature>
<dbReference type="PROSITE" id="PS50850">
    <property type="entry name" value="MFS"/>
    <property type="match status" value="1"/>
</dbReference>
<comment type="caution">
    <text evidence="9">The sequence shown here is derived from an EMBL/GenBank/DDBJ whole genome shotgun (WGS) entry which is preliminary data.</text>
</comment>
<dbReference type="GO" id="GO:0005886">
    <property type="term" value="C:plasma membrane"/>
    <property type="evidence" value="ECO:0007669"/>
    <property type="project" value="UniProtKB-SubCell"/>
</dbReference>
<feature type="transmembrane region" description="Helical" evidence="7">
    <location>
        <begin position="309"/>
        <end position="330"/>
    </location>
</feature>
<dbReference type="InterPro" id="IPR004638">
    <property type="entry name" value="EmrB-like"/>
</dbReference>
<accession>A0A9D1EXS1</accession>
<keyword evidence="5 7" id="KW-1133">Transmembrane helix</keyword>
<feature type="transmembrane region" description="Helical" evidence="7">
    <location>
        <begin position="337"/>
        <end position="354"/>
    </location>
</feature>
<evidence type="ECO:0000256" key="7">
    <source>
        <dbReference type="SAM" id="Phobius"/>
    </source>
</evidence>
<reference evidence="9" key="1">
    <citation type="submission" date="2020-10" db="EMBL/GenBank/DDBJ databases">
        <authorList>
            <person name="Gilroy R."/>
        </authorList>
    </citation>
    <scope>NUCLEOTIDE SEQUENCE</scope>
    <source>
        <strain evidence="9">6276</strain>
    </source>
</reference>
<feature type="transmembrane region" description="Helical" evidence="7">
    <location>
        <begin position="400"/>
        <end position="423"/>
    </location>
</feature>
<dbReference type="InterPro" id="IPR011701">
    <property type="entry name" value="MFS"/>
</dbReference>
<dbReference type="AlphaFoldDB" id="A0A9D1EXS1"/>
<dbReference type="InterPro" id="IPR005829">
    <property type="entry name" value="Sugar_transporter_CS"/>
</dbReference>
<feature type="transmembrane region" description="Helical" evidence="7">
    <location>
        <begin position="106"/>
        <end position="128"/>
    </location>
</feature>
<proteinExistence type="predicted"/>
<evidence type="ECO:0000313" key="9">
    <source>
        <dbReference type="EMBL" id="HIS35878.1"/>
    </source>
</evidence>
<feature type="transmembrane region" description="Helical" evidence="7">
    <location>
        <begin position="203"/>
        <end position="221"/>
    </location>
</feature>
<keyword evidence="4 7" id="KW-0812">Transmembrane</keyword>
<feature type="transmembrane region" description="Helical" evidence="7">
    <location>
        <begin position="482"/>
        <end position="506"/>
    </location>
</feature>
<organism evidence="9 10">
    <name type="scientific">Candidatus Scatousia excrementigallinarum</name>
    <dbReference type="NCBI Taxonomy" id="2840935"/>
    <lineage>
        <taxon>Bacteria</taxon>
        <taxon>Candidatus Scatousia</taxon>
    </lineage>
</organism>
<evidence type="ECO:0000256" key="1">
    <source>
        <dbReference type="ARBA" id="ARBA00004651"/>
    </source>
</evidence>
<feature type="transmembrane region" description="Helical" evidence="7">
    <location>
        <begin position="233"/>
        <end position="252"/>
    </location>
</feature>
<dbReference type="NCBIfam" id="TIGR00711">
    <property type="entry name" value="efflux_EmrB"/>
    <property type="match status" value="1"/>
</dbReference>
<dbReference type="Gene3D" id="1.20.1720.10">
    <property type="entry name" value="Multidrug resistance protein D"/>
    <property type="match status" value="1"/>
</dbReference>
<dbReference type="EMBL" id="DVIU01000093">
    <property type="protein sequence ID" value="HIS35878.1"/>
    <property type="molecule type" value="Genomic_DNA"/>
</dbReference>
<feature type="transmembrane region" description="Helical" evidence="7">
    <location>
        <begin position="80"/>
        <end position="100"/>
    </location>
</feature>
<dbReference type="Pfam" id="PF07690">
    <property type="entry name" value="MFS_1"/>
    <property type="match status" value="1"/>
</dbReference>
<evidence type="ECO:0000256" key="5">
    <source>
        <dbReference type="ARBA" id="ARBA00022989"/>
    </source>
</evidence>
<dbReference type="InterPro" id="IPR020846">
    <property type="entry name" value="MFS_dom"/>
</dbReference>
<dbReference type="InterPro" id="IPR036259">
    <property type="entry name" value="MFS_trans_sf"/>
</dbReference>
<keyword evidence="6 7" id="KW-0472">Membrane</keyword>
<sequence length="515" mass="56896">MENTAPQTKINPYIVALSVLLPSFLALAASSATNVSQPHIAGFYGATQYEANTVITCYIISGGIMLPVTGYLVRTIGKKLLMYYSIWLFCLGCLLCILAPNLQALIAARVVQGVGSGCILPLCQAILLEVFPEEQRGVAMGLFGVAAMFSPLAGPFMGGYLTDNYSWQWIFIINIPLCMLSFLLVKLFVPADKPVKLKYNKKFDYVGYISIVIAMACMQIVLDKGQQWNWFDTTWICWLTGICIFSFVLFYVWELEYKYPVIDIRVFKDRNFLFGTLISSFINVMLYSTLLLVPMFVQSMLGYSPSKSGLAMFPRAVICLIGLLAVGEISRFVKPKILAATGLLLMGTSILMLTQINTTTSIEAVIIPNILLCIGVPTAFVPITALSFQTLPPAKNADAAALHALFKNIVTAVATSMSATFIARVSQVHQNYLVGNLSYHNPVFQYKLMALKHKFLTYYPTVTAARKANGMLYKELLQQAKLASFFDAFTVLALLCVIIIPLLFLLKTKKSKKAA</sequence>
<evidence type="ECO:0000256" key="6">
    <source>
        <dbReference type="ARBA" id="ARBA00023136"/>
    </source>
</evidence>
<dbReference type="PRINTS" id="PR01036">
    <property type="entry name" value="TCRTETB"/>
</dbReference>
<gene>
    <name evidence="9" type="ORF">IAC10_04530</name>
</gene>
<reference evidence="9" key="2">
    <citation type="journal article" date="2021" name="PeerJ">
        <title>Extensive microbial diversity within the chicken gut microbiome revealed by metagenomics and culture.</title>
        <authorList>
            <person name="Gilroy R."/>
            <person name="Ravi A."/>
            <person name="Getino M."/>
            <person name="Pursley I."/>
            <person name="Horton D.L."/>
            <person name="Alikhan N.F."/>
            <person name="Baker D."/>
            <person name="Gharbi K."/>
            <person name="Hall N."/>
            <person name="Watson M."/>
            <person name="Adriaenssens E.M."/>
            <person name="Foster-Nyarko E."/>
            <person name="Jarju S."/>
            <person name="Secka A."/>
            <person name="Antonio M."/>
            <person name="Oren A."/>
            <person name="Chaudhuri R.R."/>
            <person name="La Ragione R."/>
            <person name="Hildebrand F."/>
            <person name="Pallen M.J."/>
        </authorList>
    </citation>
    <scope>NUCLEOTIDE SEQUENCE</scope>
    <source>
        <strain evidence="9">6276</strain>
    </source>
</reference>
<evidence type="ECO:0000256" key="4">
    <source>
        <dbReference type="ARBA" id="ARBA00022692"/>
    </source>
</evidence>
<name>A0A9D1EXS1_9BACT</name>
<feature type="domain" description="Major facilitator superfamily (MFS) profile" evidence="8">
    <location>
        <begin position="15"/>
        <end position="511"/>
    </location>
</feature>
<feature type="transmembrane region" description="Helical" evidence="7">
    <location>
        <begin position="272"/>
        <end position="297"/>
    </location>
</feature>
<dbReference type="GO" id="GO:0022857">
    <property type="term" value="F:transmembrane transporter activity"/>
    <property type="evidence" value="ECO:0007669"/>
    <property type="project" value="InterPro"/>
</dbReference>
<dbReference type="PANTHER" id="PTHR23501">
    <property type="entry name" value="MAJOR FACILITATOR SUPERFAMILY"/>
    <property type="match status" value="1"/>
</dbReference>
<keyword evidence="2" id="KW-0813">Transport</keyword>
<evidence type="ECO:0000256" key="3">
    <source>
        <dbReference type="ARBA" id="ARBA00022475"/>
    </source>
</evidence>
<feature type="transmembrane region" description="Helical" evidence="7">
    <location>
        <begin position="53"/>
        <end position="73"/>
    </location>
</feature>
<protein>
    <submittedName>
        <fullName evidence="9">DHA2 family efflux MFS transporter permease subunit</fullName>
    </submittedName>
</protein>
<evidence type="ECO:0000256" key="2">
    <source>
        <dbReference type="ARBA" id="ARBA00022448"/>
    </source>
</evidence>